<dbReference type="InterPro" id="IPR003754">
    <property type="entry name" value="4pyrrol_synth_uPrphyn_synth"/>
</dbReference>
<dbReference type="Gene3D" id="3.40.50.10090">
    <property type="match status" value="2"/>
</dbReference>
<feature type="domain" description="Tetrapyrrole biosynthesis uroporphyrinogen III synthase" evidence="12">
    <location>
        <begin position="27"/>
        <end position="240"/>
    </location>
</feature>
<keyword evidence="4" id="KW-0350">Heme biosynthesis</keyword>
<dbReference type="AlphaFoldDB" id="A0AAN9Z7F2"/>
<comment type="catalytic activity">
    <reaction evidence="10">
        <text>hydroxymethylbilane = uroporphyrinogen III + H2O</text>
        <dbReference type="Rhea" id="RHEA:18965"/>
        <dbReference type="ChEBI" id="CHEBI:15377"/>
        <dbReference type="ChEBI" id="CHEBI:57308"/>
        <dbReference type="ChEBI" id="CHEBI:57845"/>
        <dbReference type="EC" id="4.2.1.75"/>
    </reaction>
</comment>
<gene>
    <name evidence="13" type="ORF">R5R35_007315</name>
</gene>
<evidence type="ECO:0000256" key="5">
    <source>
        <dbReference type="ARBA" id="ARBA00023239"/>
    </source>
</evidence>
<comment type="similarity">
    <text evidence="2">Belongs to the uroporphyrinogen-III synthase family.</text>
</comment>
<evidence type="ECO:0000256" key="4">
    <source>
        <dbReference type="ARBA" id="ARBA00023133"/>
    </source>
</evidence>
<evidence type="ECO:0000256" key="7">
    <source>
        <dbReference type="ARBA" id="ARBA00031702"/>
    </source>
</evidence>
<dbReference type="FunFam" id="3.40.50.10090:FF:000003">
    <property type="entry name" value="uroporphyrinogen-III synthase"/>
    <property type="match status" value="1"/>
</dbReference>
<sequence length="265" mass="29607">MPVKLREVYLFKAQTDDDNDEFSFCKVIEDTGFLPKTVPVLDFKYCNLELLKDCLARPADYSGIIFTSPRAVKAVVKCLESAQNCLPEWKEHSMFVVGESTKRILKNDLGLIGRCGITENAQGLAECITQKSYNHPLLFPCSDIRRSTLPLCLSQKNVPYREITVYCTQKNPCLEEMLCNVTNGGEEYPEYLVFFSPSGVKHCLPILFQLSIPLGDTKIIAIGNATASALKEANIIVWACLSKPAPQCLLEALLGEVVKTERDHH</sequence>
<dbReference type="PANTHER" id="PTHR12390">
    <property type="entry name" value="UROPORPHYRINOGEN III SYNTHASE"/>
    <property type="match status" value="1"/>
</dbReference>
<reference evidence="13 14" key="1">
    <citation type="submission" date="2024-03" db="EMBL/GenBank/DDBJ databases">
        <title>The genome assembly and annotation of the cricket Gryllus longicercus Weissman &amp; Gray.</title>
        <authorList>
            <person name="Szrajer S."/>
            <person name="Gray D."/>
            <person name="Ylla G."/>
        </authorList>
    </citation>
    <scope>NUCLEOTIDE SEQUENCE [LARGE SCALE GENOMIC DNA]</scope>
    <source>
        <strain evidence="13">DAG 2021-001</strain>
        <tissue evidence="13">Whole body minus gut</tissue>
    </source>
</reference>
<accession>A0AAN9Z7F2</accession>
<dbReference type="GO" id="GO:0005829">
    <property type="term" value="C:cytosol"/>
    <property type="evidence" value="ECO:0007669"/>
    <property type="project" value="TreeGrafter"/>
</dbReference>
<comment type="caution">
    <text evidence="13">The sequence shown here is derived from an EMBL/GenBank/DDBJ whole genome shotgun (WGS) entry which is preliminary data.</text>
</comment>
<dbReference type="EC" id="4.2.1.75" evidence="3"/>
<dbReference type="GO" id="GO:0004852">
    <property type="term" value="F:uroporphyrinogen-III synthase activity"/>
    <property type="evidence" value="ECO:0007669"/>
    <property type="project" value="UniProtKB-EC"/>
</dbReference>
<name>A0AAN9Z7F2_9ORTH</name>
<evidence type="ECO:0000259" key="12">
    <source>
        <dbReference type="Pfam" id="PF02602"/>
    </source>
</evidence>
<dbReference type="Proteomes" id="UP001378592">
    <property type="component" value="Unassembled WGS sequence"/>
</dbReference>
<keyword evidence="6" id="KW-0627">Porphyrin biosynthesis</keyword>
<keyword evidence="5" id="KW-0456">Lyase</keyword>
<evidence type="ECO:0000256" key="2">
    <source>
        <dbReference type="ARBA" id="ARBA00008133"/>
    </source>
</evidence>
<evidence type="ECO:0000256" key="8">
    <source>
        <dbReference type="ARBA" id="ARBA00032649"/>
    </source>
</evidence>
<organism evidence="13 14">
    <name type="scientific">Gryllus longicercus</name>
    <dbReference type="NCBI Taxonomy" id="2509291"/>
    <lineage>
        <taxon>Eukaryota</taxon>
        <taxon>Metazoa</taxon>
        <taxon>Ecdysozoa</taxon>
        <taxon>Arthropoda</taxon>
        <taxon>Hexapoda</taxon>
        <taxon>Insecta</taxon>
        <taxon>Pterygota</taxon>
        <taxon>Neoptera</taxon>
        <taxon>Polyneoptera</taxon>
        <taxon>Orthoptera</taxon>
        <taxon>Ensifera</taxon>
        <taxon>Gryllidea</taxon>
        <taxon>Grylloidea</taxon>
        <taxon>Gryllidae</taxon>
        <taxon>Gryllinae</taxon>
        <taxon>Gryllus</taxon>
    </lineage>
</organism>
<dbReference type="PANTHER" id="PTHR12390:SF0">
    <property type="entry name" value="UROPORPHYRINOGEN-III SYNTHASE"/>
    <property type="match status" value="1"/>
</dbReference>
<evidence type="ECO:0000256" key="6">
    <source>
        <dbReference type="ARBA" id="ARBA00023244"/>
    </source>
</evidence>
<evidence type="ECO:0000256" key="3">
    <source>
        <dbReference type="ARBA" id="ARBA00013109"/>
    </source>
</evidence>
<dbReference type="GO" id="GO:0006780">
    <property type="term" value="P:uroporphyrinogen III biosynthetic process"/>
    <property type="evidence" value="ECO:0007669"/>
    <property type="project" value="InterPro"/>
</dbReference>
<evidence type="ECO:0000256" key="9">
    <source>
        <dbReference type="ARBA" id="ARBA00040167"/>
    </source>
</evidence>
<dbReference type="InterPro" id="IPR039793">
    <property type="entry name" value="UROS/Hem4"/>
</dbReference>
<dbReference type="GO" id="GO:0006785">
    <property type="term" value="P:heme B biosynthetic process"/>
    <property type="evidence" value="ECO:0007669"/>
    <property type="project" value="UniProtKB-ARBA"/>
</dbReference>
<evidence type="ECO:0000256" key="10">
    <source>
        <dbReference type="ARBA" id="ARBA00048617"/>
    </source>
</evidence>
<dbReference type="Pfam" id="PF02602">
    <property type="entry name" value="HEM4"/>
    <property type="match status" value="1"/>
</dbReference>
<evidence type="ECO:0000256" key="1">
    <source>
        <dbReference type="ARBA" id="ARBA00004772"/>
    </source>
</evidence>
<dbReference type="CDD" id="cd06578">
    <property type="entry name" value="HemD"/>
    <property type="match status" value="1"/>
</dbReference>
<dbReference type="SUPFAM" id="SSF69618">
    <property type="entry name" value="HemD-like"/>
    <property type="match status" value="1"/>
</dbReference>
<dbReference type="InterPro" id="IPR036108">
    <property type="entry name" value="4pyrrol_syn_uPrphyn_synt_sf"/>
</dbReference>
<comment type="pathway">
    <text evidence="1">Porphyrin-containing compound metabolism; protoporphyrin-IX biosynthesis; coproporphyrinogen-III from 5-aminolevulinate: step 3/4.</text>
</comment>
<evidence type="ECO:0000313" key="13">
    <source>
        <dbReference type="EMBL" id="KAK7864540.1"/>
    </source>
</evidence>
<proteinExistence type="inferred from homology"/>
<dbReference type="EMBL" id="JAZDUA010000200">
    <property type="protein sequence ID" value="KAK7864540.1"/>
    <property type="molecule type" value="Genomic_DNA"/>
</dbReference>
<comment type="function">
    <text evidence="11">Catalyzes cyclization of the linear tetrapyrrole, hydroxymethylbilane, to the macrocyclic uroporphyrinogen III, the branch point for the various sub-pathways leading to the wide diversity of porphyrins. Porphyrins act as cofactors for a multitude of enzymes that perform a variety of processes within the cell such as methionine synthesis (vitamin B12) or oxygen transport (heme).</text>
</comment>
<keyword evidence="14" id="KW-1185">Reference proteome</keyword>
<evidence type="ECO:0000256" key="11">
    <source>
        <dbReference type="ARBA" id="ARBA00060039"/>
    </source>
</evidence>
<protein>
    <recommendedName>
        <fullName evidence="9">Uroporphyrinogen-III synthase</fullName>
        <ecNumber evidence="3">4.2.1.75</ecNumber>
    </recommendedName>
    <alternativeName>
        <fullName evidence="8">Hydroxymethylbilane hydrolyase [cyclizing]</fullName>
    </alternativeName>
    <alternativeName>
        <fullName evidence="7">Uroporphyrinogen-III cosynthase</fullName>
    </alternativeName>
</protein>
<evidence type="ECO:0000313" key="14">
    <source>
        <dbReference type="Proteomes" id="UP001378592"/>
    </source>
</evidence>